<protein>
    <submittedName>
        <fullName evidence="2">G-protein coupled receptors family 1 profile domain-containing protein</fullName>
    </submittedName>
</protein>
<accession>A0AC35G2W8</accession>
<reference evidence="2" key="1">
    <citation type="submission" date="2022-11" db="UniProtKB">
        <authorList>
            <consortium name="WormBaseParasite"/>
        </authorList>
    </citation>
    <scope>IDENTIFICATION</scope>
</reference>
<organism evidence="1 2">
    <name type="scientific">Panagrolaimus sp. PS1159</name>
    <dbReference type="NCBI Taxonomy" id="55785"/>
    <lineage>
        <taxon>Eukaryota</taxon>
        <taxon>Metazoa</taxon>
        <taxon>Ecdysozoa</taxon>
        <taxon>Nematoda</taxon>
        <taxon>Chromadorea</taxon>
        <taxon>Rhabditida</taxon>
        <taxon>Tylenchina</taxon>
        <taxon>Panagrolaimomorpha</taxon>
        <taxon>Panagrolaimoidea</taxon>
        <taxon>Panagrolaimidae</taxon>
        <taxon>Panagrolaimus</taxon>
    </lineage>
</organism>
<dbReference type="Proteomes" id="UP000887580">
    <property type="component" value="Unplaced"/>
</dbReference>
<proteinExistence type="predicted"/>
<name>A0AC35G2W8_9BILA</name>
<evidence type="ECO:0000313" key="1">
    <source>
        <dbReference type="Proteomes" id="UP000887580"/>
    </source>
</evidence>
<evidence type="ECO:0000313" key="2">
    <source>
        <dbReference type="WBParaSite" id="PS1159_v2.g23572.t1"/>
    </source>
</evidence>
<sequence length="799" mass="88643">MNSFSTTQFSENTWKIERAAEFNAGTPISKIIPFEPNLLALLLLPLLCAIGFIGNLMVCIAIATDKRLQNVTNYFLFSLALADLFVCSIVMPLALLAEVRHDVFLCSASIVHMSVISLDRYLGISKPLKTRNKSRTIVIVKIIFVWVMTTIISSPLAVIAILNPKNILHGNQCAIANQFYMIYGSTLSFLIPFIIMAVTYVKTTQLLNKQASLLTQKTNDRFHNGLRRTLPHRKLGCVSAGNTTTATHKTSVVSYTSLNTVTSTQQGTPKLTQNGEKRFVLYQQQQNSSSTETEEVHLLNKNDNQALPPRIPPKLEKQSSALKLQFGKLKTRTSSVLTSITTKVGRRNSLQSASMELANEHKATRVLAVVFICFFICWTPFFFINFLIGFCGDNCAPPPWISSVFLWLGYISSIINPIIYTIFNRRFRQAFLRILRCQCLHSLRDSNNLNYSRNHTFIPTDTHTWSNFDKSNATSNGKENGKIGTPPFSYKNTAMGLLAAGSRAISAPAAPLIMPHMNLQHFWSENREIESPDSIGNGSGGWNTPTPPLRQAIFSSFKNRPLAFPASDEVTAINNVKKPNLNRLYSSTPPSPAKSIRSSANASYRSRGDGKQLDDNLTQIMQTSDYDNLKPETATCKVQTKQQISLSESEDEAASENKPLITQNFPTALTTKRLLFSTITGTAHSPSHQAHGSSNFAFNVHSIPRSVSENFSRKISPSSKFHIIKSTTVTEQLSHASATPIRVMPLKSERKEFIKDFSIANSQSIDSTNNSSASTPIDSTVKSGVMINNNSRQISETYL</sequence>
<dbReference type="WBParaSite" id="PS1159_v2.g23572.t1">
    <property type="protein sequence ID" value="PS1159_v2.g23572.t1"/>
    <property type="gene ID" value="PS1159_v2.g23572"/>
</dbReference>